<feature type="transmembrane region" description="Helical" evidence="8">
    <location>
        <begin position="282"/>
        <end position="303"/>
    </location>
</feature>
<evidence type="ECO:0000256" key="7">
    <source>
        <dbReference type="ARBA" id="ARBA00023136"/>
    </source>
</evidence>
<dbReference type="PANTHER" id="PTHR43495:SF2">
    <property type="entry name" value="D-SERINE_D-ALANINE_GLYCINE TRANSPORTER"/>
    <property type="match status" value="1"/>
</dbReference>
<feature type="transmembrane region" description="Helical" evidence="8">
    <location>
        <begin position="107"/>
        <end position="127"/>
    </location>
</feature>
<protein>
    <submittedName>
        <fullName evidence="10">D-serine/D-alanine/glycine transporter</fullName>
    </submittedName>
</protein>
<dbReference type="STRING" id="1354304.XPG1_1219"/>
<proteinExistence type="predicted"/>
<evidence type="ECO:0000259" key="9">
    <source>
        <dbReference type="Pfam" id="PF00324"/>
    </source>
</evidence>
<accession>A0A068R1G0</accession>
<keyword evidence="4 8" id="KW-0812">Transmembrane</keyword>
<feature type="transmembrane region" description="Helical" evidence="8">
    <location>
        <begin position="251"/>
        <end position="270"/>
    </location>
</feature>
<feature type="transmembrane region" description="Helical" evidence="8">
    <location>
        <begin position="416"/>
        <end position="435"/>
    </location>
</feature>
<evidence type="ECO:0000256" key="6">
    <source>
        <dbReference type="ARBA" id="ARBA00022989"/>
    </source>
</evidence>
<feature type="transmembrane region" description="Helical" evidence="8">
    <location>
        <begin position="371"/>
        <end position="395"/>
    </location>
</feature>
<evidence type="ECO:0000256" key="4">
    <source>
        <dbReference type="ARBA" id="ARBA00022692"/>
    </source>
</evidence>
<sequence length="474" mass="52821">MTKPLKTPVDCFTGAQKLHRGLSKRHIQLIAIGGAIGTGLFMGTGKTIAVSGTSIILTYILIGFFAFMVMRAMGELLLSKLDYRTFADFVADYLGDKASYFLGWTYWMSWIVSCIADVVVCGGYIQYWFPDSWLWLTALFILGLMGLSNFFSVRLFGETEFWFAMIKVVAIVALILVGIGMVLVGWTSPNGVTASVRHLTEPDVFLPNGVFGFLAGFQIAIFSFTGIELVGTVTAETKEPEKVLPKAINSIPIRVIIFYVLSIMCIIAVTSWPQISSEVSPFVTLFALAGLPAAAAVINFVALTSAMSSANSGLYACTRMLYGLSTEKLAHRKFAQLSIKSAVPIFSLIFSVICMASGVFLLFIIPDVMKLFTIVTTVAAIMVIYSWCMILLAYLAYRKKRPDLHKKSIYKMPMGITMTWCTLLFFAFTVVIMVFDYDTRVALYGTPVWFVILEVLWRMKKHREQRSVREERVN</sequence>
<dbReference type="EMBL" id="FO704551">
    <property type="protein sequence ID" value="CDG20874.1"/>
    <property type="molecule type" value="Genomic_DNA"/>
</dbReference>
<dbReference type="HOGENOM" id="CLU_007946_9_3_6"/>
<name>A0A068R1G0_9GAMM</name>
<evidence type="ECO:0000256" key="2">
    <source>
        <dbReference type="ARBA" id="ARBA00022448"/>
    </source>
</evidence>
<feature type="transmembrane region" description="Helical" evidence="8">
    <location>
        <begin position="133"/>
        <end position="156"/>
    </location>
</feature>
<keyword evidence="7 8" id="KW-0472">Membrane</keyword>
<dbReference type="PIRSF" id="PIRSF006060">
    <property type="entry name" value="AA_transporter"/>
    <property type="match status" value="1"/>
</dbReference>
<evidence type="ECO:0000313" key="10">
    <source>
        <dbReference type="EMBL" id="CDG20874.1"/>
    </source>
</evidence>
<gene>
    <name evidence="10" type="primary">cycA</name>
    <name evidence="10" type="ORF">XPG1_1219</name>
</gene>
<evidence type="ECO:0000256" key="3">
    <source>
        <dbReference type="ARBA" id="ARBA00022475"/>
    </source>
</evidence>
<dbReference type="KEGG" id="xpo:XPG1_1219"/>
<evidence type="ECO:0000256" key="5">
    <source>
        <dbReference type="ARBA" id="ARBA00022970"/>
    </source>
</evidence>
<feature type="transmembrane region" description="Helical" evidence="8">
    <location>
        <begin position="342"/>
        <end position="365"/>
    </location>
</feature>
<feature type="transmembrane region" description="Helical" evidence="8">
    <location>
        <begin position="209"/>
        <end position="230"/>
    </location>
</feature>
<keyword evidence="5" id="KW-0029">Amino-acid transport</keyword>
<feature type="domain" description="Amino acid permease/ SLC12A" evidence="9">
    <location>
        <begin position="26"/>
        <end position="457"/>
    </location>
</feature>
<dbReference type="Proteomes" id="UP000032735">
    <property type="component" value="Chromosome"/>
</dbReference>
<evidence type="ECO:0000256" key="8">
    <source>
        <dbReference type="SAM" id="Phobius"/>
    </source>
</evidence>
<dbReference type="GO" id="GO:0055085">
    <property type="term" value="P:transmembrane transport"/>
    <property type="evidence" value="ECO:0007669"/>
    <property type="project" value="InterPro"/>
</dbReference>
<dbReference type="InterPro" id="IPR004841">
    <property type="entry name" value="AA-permease/SLC12A_dom"/>
</dbReference>
<feature type="transmembrane region" description="Helical" evidence="8">
    <location>
        <begin position="168"/>
        <end position="189"/>
    </location>
</feature>
<keyword evidence="3" id="KW-1003">Cell membrane</keyword>
<reference evidence="10 11" key="1">
    <citation type="submission" date="2013-07" db="EMBL/GenBank/DDBJ databases">
        <authorList>
            <person name="Genoscope - CEA"/>
        </authorList>
    </citation>
    <scope>NUCLEOTIDE SEQUENCE [LARGE SCALE GENOMIC DNA]</scope>
    <source>
        <strain evidence="10 11">G6</strain>
    </source>
</reference>
<dbReference type="OrthoDB" id="5297508at2"/>
<dbReference type="RefSeq" id="WP_045958180.1">
    <property type="nucleotide sequence ID" value="NZ_FO704551.1"/>
</dbReference>
<keyword evidence="2" id="KW-0813">Transport</keyword>
<dbReference type="Pfam" id="PF00324">
    <property type="entry name" value="AA_permease"/>
    <property type="match status" value="1"/>
</dbReference>
<dbReference type="FunFam" id="1.20.1740.10:FF:000001">
    <property type="entry name" value="Amino acid permease"/>
    <property type="match status" value="1"/>
</dbReference>
<dbReference type="GO" id="GO:0005886">
    <property type="term" value="C:plasma membrane"/>
    <property type="evidence" value="ECO:0007669"/>
    <property type="project" value="UniProtKB-SubCell"/>
</dbReference>
<feature type="transmembrane region" description="Helical" evidence="8">
    <location>
        <begin position="26"/>
        <end position="42"/>
    </location>
</feature>
<dbReference type="GO" id="GO:0006865">
    <property type="term" value="P:amino acid transport"/>
    <property type="evidence" value="ECO:0007669"/>
    <property type="project" value="UniProtKB-KW"/>
</dbReference>
<keyword evidence="6 8" id="KW-1133">Transmembrane helix</keyword>
<evidence type="ECO:0000313" key="11">
    <source>
        <dbReference type="Proteomes" id="UP000032735"/>
    </source>
</evidence>
<keyword evidence="11" id="KW-1185">Reference proteome</keyword>
<dbReference type="Gene3D" id="1.20.1740.10">
    <property type="entry name" value="Amino acid/polyamine transporter I"/>
    <property type="match status" value="1"/>
</dbReference>
<feature type="transmembrane region" description="Helical" evidence="8">
    <location>
        <begin position="441"/>
        <end position="459"/>
    </location>
</feature>
<dbReference type="PANTHER" id="PTHR43495">
    <property type="entry name" value="GABA PERMEASE"/>
    <property type="match status" value="1"/>
</dbReference>
<evidence type="ECO:0000256" key="1">
    <source>
        <dbReference type="ARBA" id="ARBA00004429"/>
    </source>
</evidence>
<comment type="subcellular location">
    <subcellularLocation>
        <location evidence="1">Cell inner membrane</location>
        <topology evidence="1">Multi-pass membrane protein</topology>
    </subcellularLocation>
</comment>
<feature type="transmembrane region" description="Helical" evidence="8">
    <location>
        <begin position="48"/>
        <end position="70"/>
    </location>
</feature>
<organism evidence="10 11">
    <name type="scientific">Xenorhabdus poinarii G6</name>
    <dbReference type="NCBI Taxonomy" id="1354304"/>
    <lineage>
        <taxon>Bacteria</taxon>
        <taxon>Pseudomonadati</taxon>
        <taxon>Pseudomonadota</taxon>
        <taxon>Gammaproteobacteria</taxon>
        <taxon>Enterobacterales</taxon>
        <taxon>Morganellaceae</taxon>
        <taxon>Xenorhabdus</taxon>
    </lineage>
</organism>
<dbReference type="AlphaFoldDB" id="A0A068R1G0"/>